<keyword evidence="4" id="KW-0813">Transport</keyword>
<evidence type="ECO:0000313" key="12">
    <source>
        <dbReference type="EMBL" id="CAH3161013.1"/>
    </source>
</evidence>
<comment type="caution">
    <text evidence="12">The sequence shown here is derived from an EMBL/GenBank/DDBJ whole genome shotgun (WGS) entry which is preliminary data.</text>
</comment>
<protein>
    <recommendedName>
        <fullName evidence="3">Mitochondrial import receptor subunit TOM7 homolog</fullName>
    </recommendedName>
    <alternativeName>
        <fullName evidence="11">Translocase of outer membrane 7 kDa subunit homolog</fullName>
    </alternativeName>
</protein>
<evidence type="ECO:0000256" key="9">
    <source>
        <dbReference type="ARBA" id="ARBA00023128"/>
    </source>
</evidence>
<dbReference type="Proteomes" id="UP001159427">
    <property type="component" value="Unassembled WGS sequence"/>
</dbReference>
<keyword evidence="13" id="KW-1185">Reference proteome</keyword>
<evidence type="ECO:0000256" key="3">
    <source>
        <dbReference type="ARBA" id="ARBA00014537"/>
    </source>
</evidence>
<name>A0ABN8QF30_9CNID</name>
<evidence type="ECO:0000256" key="1">
    <source>
        <dbReference type="ARBA" id="ARBA00004572"/>
    </source>
</evidence>
<comment type="subcellular location">
    <subcellularLocation>
        <location evidence="1">Mitochondrion outer membrane</location>
        <topology evidence="1">Single-pass membrane protein</topology>
    </subcellularLocation>
</comment>
<reference evidence="12 13" key="1">
    <citation type="submission" date="2022-05" db="EMBL/GenBank/DDBJ databases">
        <authorList>
            <consortium name="Genoscope - CEA"/>
            <person name="William W."/>
        </authorList>
    </citation>
    <scope>NUCLEOTIDE SEQUENCE [LARGE SCALE GENOMIC DNA]</scope>
</reference>
<keyword evidence="8" id="KW-1133">Transmembrane helix</keyword>
<sequence>MKKETKKRIQKVLKISKTAFHWGFIPLIIYLGLKQGGEPGMPEPTLLR</sequence>
<keyword evidence="10" id="KW-0472">Membrane</keyword>
<evidence type="ECO:0000256" key="8">
    <source>
        <dbReference type="ARBA" id="ARBA00022989"/>
    </source>
</evidence>
<dbReference type="EMBL" id="CALNXI010001230">
    <property type="protein sequence ID" value="CAH3161013.1"/>
    <property type="molecule type" value="Genomic_DNA"/>
</dbReference>
<dbReference type="InterPro" id="IPR012621">
    <property type="entry name" value="Tom7"/>
</dbReference>
<evidence type="ECO:0000256" key="6">
    <source>
        <dbReference type="ARBA" id="ARBA00022787"/>
    </source>
</evidence>
<evidence type="ECO:0000256" key="2">
    <source>
        <dbReference type="ARBA" id="ARBA00010917"/>
    </source>
</evidence>
<dbReference type="PANTHER" id="PTHR46722">
    <property type="entry name" value="MITOCHONDRIAL IMPORT RECEPTOR SUBUNIT TOM7 HOMOLOG"/>
    <property type="match status" value="1"/>
</dbReference>
<dbReference type="Pfam" id="PF08038">
    <property type="entry name" value="Tom7"/>
    <property type="match status" value="1"/>
</dbReference>
<organism evidence="12 13">
    <name type="scientific">Porites evermanni</name>
    <dbReference type="NCBI Taxonomy" id="104178"/>
    <lineage>
        <taxon>Eukaryota</taxon>
        <taxon>Metazoa</taxon>
        <taxon>Cnidaria</taxon>
        <taxon>Anthozoa</taxon>
        <taxon>Hexacorallia</taxon>
        <taxon>Scleractinia</taxon>
        <taxon>Fungiina</taxon>
        <taxon>Poritidae</taxon>
        <taxon>Porites</taxon>
    </lineage>
</organism>
<keyword evidence="9" id="KW-0496">Mitochondrion</keyword>
<accession>A0ABN8QF30</accession>
<dbReference type="PANTHER" id="PTHR46722:SF1">
    <property type="entry name" value="MITOCHONDRIAL IMPORT RECEPTOR SUBUNIT TOM7 HOMOLOG"/>
    <property type="match status" value="1"/>
</dbReference>
<evidence type="ECO:0000256" key="5">
    <source>
        <dbReference type="ARBA" id="ARBA00022692"/>
    </source>
</evidence>
<proteinExistence type="inferred from homology"/>
<evidence type="ECO:0000256" key="4">
    <source>
        <dbReference type="ARBA" id="ARBA00022448"/>
    </source>
</evidence>
<evidence type="ECO:0000256" key="7">
    <source>
        <dbReference type="ARBA" id="ARBA00022927"/>
    </source>
</evidence>
<keyword evidence="6" id="KW-1000">Mitochondrion outer membrane</keyword>
<keyword evidence="7" id="KW-0653">Protein transport</keyword>
<gene>
    <name evidence="12" type="ORF">PEVE_00003808</name>
</gene>
<evidence type="ECO:0000256" key="11">
    <source>
        <dbReference type="ARBA" id="ARBA00032786"/>
    </source>
</evidence>
<comment type="similarity">
    <text evidence="2">Belongs to the Tom7 family.</text>
</comment>
<evidence type="ECO:0000313" key="13">
    <source>
        <dbReference type="Proteomes" id="UP001159427"/>
    </source>
</evidence>
<evidence type="ECO:0000256" key="10">
    <source>
        <dbReference type="ARBA" id="ARBA00023136"/>
    </source>
</evidence>
<keyword evidence="5" id="KW-0812">Transmembrane</keyword>